<dbReference type="AlphaFoldDB" id="A0A6P1CHQ7"/>
<feature type="region of interest" description="Disordered" evidence="1">
    <location>
        <begin position="1"/>
        <end position="20"/>
    </location>
</feature>
<reference evidence="3 4" key="1">
    <citation type="submission" date="2020-02" db="EMBL/GenBank/DDBJ databases">
        <title>Draft genome sequence of Rhizobium tropici.</title>
        <authorList>
            <person name="Khayi S."/>
            <person name="Jemo M."/>
        </authorList>
    </citation>
    <scope>NUCLEOTIDE SEQUENCE [LARGE SCALE GENOMIC DNA]</scope>
    <source>
        <strain evidence="3 4">A12</strain>
    </source>
</reference>
<dbReference type="RefSeq" id="WP_051043344.1">
    <property type="nucleotide sequence ID" value="NZ_JAADZA010000067.1"/>
</dbReference>
<dbReference type="CDD" id="cd00093">
    <property type="entry name" value="HTH_XRE"/>
    <property type="match status" value="1"/>
</dbReference>
<organism evidence="3 4">
    <name type="scientific">Rhizobium tropici</name>
    <dbReference type="NCBI Taxonomy" id="398"/>
    <lineage>
        <taxon>Bacteria</taxon>
        <taxon>Pseudomonadati</taxon>
        <taxon>Pseudomonadota</taxon>
        <taxon>Alphaproteobacteria</taxon>
        <taxon>Hyphomicrobiales</taxon>
        <taxon>Rhizobiaceae</taxon>
        <taxon>Rhizobium/Agrobacterium group</taxon>
        <taxon>Rhizobium</taxon>
    </lineage>
</organism>
<dbReference type="PROSITE" id="PS50943">
    <property type="entry name" value="HTH_CROC1"/>
    <property type="match status" value="1"/>
</dbReference>
<comment type="caution">
    <text evidence="3">The sequence shown here is derived from an EMBL/GenBank/DDBJ whole genome shotgun (WGS) entry which is preliminary data.</text>
</comment>
<dbReference type="Gene3D" id="1.10.260.40">
    <property type="entry name" value="lambda repressor-like DNA-binding domains"/>
    <property type="match status" value="1"/>
</dbReference>
<dbReference type="GO" id="GO:0003677">
    <property type="term" value="F:DNA binding"/>
    <property type="evidence" value="ECO:0007669"/>
    <property type="project" value="InterPro"/>
</dbReference>
<protein>
    <submittedName>
        <fullName evidence="3">Helix-turn-helix transcriptional regulator</fullName>
    </submittedName>
</protein>
<evidence type="ECO:0000313" key="4">
    <source>
        <dbReference type="Proteomes" id="UP000471190"/>
    </source>
</evidence>
<dbReference type="InterPro" id="IPR010982">
    <property type="entry name" value="Lambda_DNA-bd_dom_sf"/>
</dbReference>
<feature type="domain" description="HTH cro/C1-type" evidence="2">
    <location>
        <begin position="31"/>
        <end position="85"/>
    </location>
</feature>
<dbReference type="SUPFAM" id="SSF47413">
    <property type="entry name" value="lambda repressor-like DNA-binding domains"/>
    <property type="match status" value="1"/>
</dbReference>
<name>A0A6P1CHQ7_RHITR</name>
<dbReference type="Proteomes" id="UP000471190">
    <property type="component" value="Unassembled WGS sequence"/>
</dbReference>
<evidence type="ECO:0000313" key="3">
    <source>
        <dbReference type="EMBL" id="NEV15165.1"/>
    </source>
</evidence>
<dbReference type="SMART" id="SM00530">
    <property type="entry name" value="HTH_XRE"/>
    <property type="match status" value="1"/>
</dbReference>
<dbReference type="Pfam" id="PF01381">
    <property type="entry name" value="HTH_3"/>
    <property type="match status" value="1"/>
</dbReference>
<evidence type="ECO:0000256" key="1">
    <source>
        <dbReference type="SAM" id="MobiDB-lite"/>
    </source>
</evidence>
<gene>
    <name evidence="3" type="ORF">GXW80_29825</name>
</gene>
<evidence type="ECO:0000259" key="2">
    <source>
        <dbReference type="PROSITE" id="PS50943"/>
    </source>
</evidence>
<sequence length="142" mass="15813">MIDKRQEEEPVQDIATKKAPSPIDVEVGRRIRAQRRLLGMSQSALAEKLDLTFQQVQKYEKGVNRVGASRLQRVADSLGVPISHFFDNAAFDNPVPTDAPRNDLVGFLSSEEGLELNRAFTKIKDARTRQKIVGLLKSLALA</sequence>
<dbReference type="InterPro" id="IPR001387">
    <property type="entry name" value="Cro/C1-type_HTH"/>
</dbReference>
<dbReference type="EMBL" id="JAADZA010000067">
    <property type="protein sequence ID" value="NEV15165.1"/>
    <property type="molecule type" value="Genomic_DNA"/>
</dbReference>
<accession>A0A6P1CHQ7</accession>
<proteinExistence type="predicted"/>